<dbReference type="GO" id="GO:0043023">
    <property type="term" value="F:ribosomal large subunit binding"/>
    <property type="evidence" value="ECO:0007669"/>
    <property type="project" value="UniProtKB-UniRule"/>
</dbReference>
<dbReference type="STRING" id="1801677.A2365_01945"/>
<dbReference type="Gene3D" id="3.40.50.300">
    <property type="entry name" value="P-loop containing nucleotide triphosphate hydrolases"/>
    <property type="match status" value="1"/>
</dbReference>
<dbReference type="GO" id="GO:0005737">
    <property type="term" value="C:cytoplasm"/>
    <property type="evidence" value="ECO:0007669"/>
    <property type="project" value="TreeGrafter"/>
</dbReference>
<dbReference type="FunFam" id="1.10.150.300:FF:000001">
    <property type="entry name" value="Ribosome-binding ATPase YchF"/>
    <property type="match status" value="1"/>
</dbReference>
<comment type="function">
    <text evidence="5">ATPase that binds to both the 70S ribosome and the 50S ribosomal subunit in a nucleotide-independent manner.</text>
</comment>
<protein>
    <recommendedName>
        <fullName evidence="5">Ribosome-binding ATPase YchF</fullName>
    </recommendedName>
</protein>
<keyword evidence="4" id="KW-0460">Magnesium</keyword>
<feature type="domain" description="OBG-type G" evidence="7">
    <location>
        <begin position="3"/>
        <end position="251"/>
    </location>
</feature>
<reference evidence="8 9" key="1">
    <citation type="journal article" date="2016" name="Nat. Commun.">
        <title>Thousands of microbial genomes shed light on interconnected biogeochemical processes in an aquifer system.</title>
        <authorList>
            <person name="Anantharaman K."/>
            <person name="Brown C.T."/>
            <person name="Hug L.A."/>
            <person name="Sharon I."/>
            <person name="Castelle C.J."/>
            <person name="Probst A.J."/>
            <person name="Thomas B.C."/>
            <person name="Singh A."/>
            <person name="Wilkins M.J."/>
            <person name="Karaoz U."/>
            <person name="Brodie E.L."/>
            <person name="Williams K.H."/>
            <person name="Hubbard S.S."/>
            <person name="Banfield J.F."/>
        </authorList>
    </citation>
    <scope>NUCLEOTIDE SEQUENCE [LARGE SCALE GENOMIC DNA]</scope>
</reference>
<feature type="binding site" evidence="5">
    <location>
        <begin position="12"/>
        <end position="17"/>
    </location>
    <ligand>
        <name>ATP</name>
        <dbReference type="ChEBI" id="CHEBI:30616"/>
    </ligand>
</feature>
<dbReference type="InterPro" id="IPR006073">
    <property type="entry name" value="GTP-bd"/>
</dbReference>
<dbReference type="InterPro" id="IPR027417">
    <property type="entry name" value="P-loop_NTPase"/>
</dbReference>
<proteinExistence type="inferred from homology"/>
<dbReference type="FunFam" id="3.10.20.30:FF:000001">
    <property type="entry name" value="Ribosome-binding ATPase YchF"/>
    <property type="match status" value="1"/>
</dbReference>
<dbReference type="Proteomes" id="UP000177740">
    <property type="component" value="Unassembled WGS sequence"/>
</dbReference>
<keyword evidence="6" id="KW-0175">Coiled coil</keyword>
<evidence type="ECO:0000256" key="6">
    <source>
        <dbReference type="SAM" id="Coils"/>
    </source>
</evidence>
<dbReference type="InterPro" id="IPR004396">
    <property type="entry name" value="ATPase_YchF/OLA1"/>
</dbReference>
<evidence type="ECO:0000259" key="7">
    <source>
        <dbReference type="PROSITE" id="PS51710"/>
    </source>
</evidence>
<dbReference type="InterPro" id="IPR013029">
    <property type="entry name" value="YchF_C"/>
</dbReference>
<evidence type="ECO:0000256" key="2">
    <source>
        <dbReference type="ARBA" id="ARBA00022741"/>
    </source>
</evidence>
<name>A0A1G2EPB7_9BACT</name>
<comment type="similarity">
    <text evidence="5">Belongs to the TRAFAC class OBG-HflX-like GTPase superfamily. OBG GTPase family. YchF/OLA1 subfamily.</text>
</comment>
<dbReference type="Gene3D" id="3.10.20.30">
    <property type="match status" value="1"/>
</dbReference>
<dbReference type="NCBIfam" id="TIGR00092">
    <property type="entry name" value="redox-regulated ATPase YchF"/>
    <property type="match status" value="1"/>
</dbReference>
<sequence>MPLSIGIVGLPNVGKSTLFQTITKKQVDIANYPFCTIEPNLGVVAVPDERVDKLANLTSSKKKIYTTIEFWDIAGLVKGANKGEGLGNKFLANIRETDAIVYVLRAFSDKNVITTQNKIDPLSEKEILDTELILKDLETLEKRLSGLERDMRSGNKEAIKEHDAVRKAKQFLDEGKILYGQDFDEEELNILKQYQLLTLKPRLYLLNGKDEEVPKEIIAEFKTRNWHFLIADILAEFEVAGLNREERKELGFAEESELDILIKKAYQTLGLITFLTTGPDETRAWTLEKNKKAPQAGGVIHSDFEKNFIRADVINWRDLLNAGGFAQAREKGLIRTEGKEYIVADGDVIEIRHG</sequence>
<evidence type="ECO:0000256" key="5">
    <source>
        <dbReference type="HAMAP-Rule" id="MF_00944"/>
    </source>
</evidence>
<dbReference type="PANTHER" id="PTHR23305:SF18">
    <property type="entry name" value="OBG-TYPE G DOMAIN-CONTAINING PROTEIN"/>
    <property type="match status" value="1"/>
</dbReference>
<evidence type="ECO:0000256" key="1">
    <source>
        <dbReference type="ARBA" id="ARBA00022723"/>
    </source>
</evidence>
<accession>A0A1G2EPB7</accession>
<dbReference type="PRINTS" id="PR00326">
    <property type="entry name" value="GTP1OBG"/>
</dbReference>
<dbReference type="EMBL" id="MHMM01000005">
    <property type="protein sequence ID" value="OGZ27609.1"/>
    <property type="molecule type" value="Genomic_DNA"/>
</dbReference>
<dbReference type="SUPFAM" id="SSF81271">
    <property type="entry name" value="TGS-like"/>
    <property type="match status" value="1"/>
</dbReference>
<comment type="caution">
    <text evidence="8">The sequence shown here is derived from an EMBL/GenBank/DDBJ whole genome shotgun (WGS) entry which is preliminary data.</text>
</comment>
<dbReference type="CDD" id="cd01900">
    <property type="entry name" value="YchF"/>
    <property type="match status" value="1"/>
</dbReference>
<gene>
    <name evidence="5" type="primary">ychF</name>
    <name evidence="8" type="ORF">A2365_01945</name>
</gene>
<keyword evidence="1" id="KW-0479">Metal-binding</keyword>
<organism evidence="8 9">
    <name type="scientific">Candidatus Nealsonbacteria bacterium RIFOXYB1_FULL_40_15</name>
    <dbReference type="NCBI Taxonomy" id="1801677"/>
    <lineage>
        <taxon>Bacteria</taxon>
        <taxon>Candidatus Nealsoniibacteriota</taxon>
    </lineage>
</organism>
<dbReference type="PANTHER" id="PTHR23305">
    <property type="entry name" value="OBG GTPASE FAMILY"/>
    <property type="match status" value="1"/>
</dbReference>
<dbReference type="InterPro" id="IPR012676">
    <property type="entry name" value="TGS-like"/>
</dbReference>
<dbReference type="InterPro" id="IPR041706">
    <property type="entry name" value="YchF_N"/>
</dbReference>
<dbReference type="Gene3D" id="1.10.150.300">
    <property type="entry name" value="TGS-like domain"/>
    <property type="match status" value="1"/>
</dbReference>
<dbReference type="Pfam" id="PF01926">
    <property type="entry name" value="MMR_HSR1"/>
    <property type="match status" value="1"/>
</dbReference>
<feature type="coiled-coil region" evidence="6">
    <location>
        <begin position="130"/>
        <end position="157"/>
    </location>
</feature>
<evidence type="ECO:0000256" key="3">
    <source>
        <dbReference type="ARBA" id="ARBA00022840"/>
    </source>
</evidence>
<dbReference type="GO" id="GO:0005525">
    <property type="term" value="F:GTP binding"/>
    <property type="evidence" value="ECO:0007669"/>
    <property type="project" value="InterPro"/>
</dbReference>
<keyword evidence="3 5" id="KW-0067">ATP-binding</keyword>
<keyword evidence="2 5" id="KW-0547">Nucleotide-binding</keyword>
<dbReference type="HAMAP" id="MF_00944">
    <property type="entry name" value="YchF_OLA1_ATPase"/>
    <property type="match status" value="1"/>
</dbReference>
<dbReference type="Pfam" id="PF06071">
    <property type="entry name" value="YchF-GTPase_C"/>
    <property type="match status" value="1"/>
</dbReference>
<dbReference type="InterPro" id="IPR031167">
    <property type="entry name" value="G_OBG"/>
</dbReference>
<dbReference type="PIRSF" id="PIRSF006641">
    <property type="entry name" value="CHP00092"/>
    <property type="match status" value="1"/>
</dbReference>
<evidence type="ECO:0000313" key="8">
    <source>
        <dbReference type="EMBL" id="OGZ27609.1"/>
    </source>
</evidence>
<dbReference type="PROSITE" id="PS51710">
    <property type="entry name" value="G_OBG"/>
    <property type="match status" value="1"/>
</dbReference>
<dbReference type="InterPro" id="IPR023192">
    <property type="entry name" value="TGS-like_dom_sf"/>
</dbReference>
<dbReference type="SUPFAM" id="SSF52540">
    <property type="entry name" value="P-loop containing nucleoside triphosphate hydrolases"/>
    <property type="match status" value="1"/>
</dbReference>
<dbReference type="GO" id="GO:0016887">
    <property type="term" value="F:ATP hydrolysis activity"/>
    <property type="evidence" value="ECO:0007669"/>
    <property type="project" value="UniProtKB-UniRule"/>
</dbReference>
<dbReference type="AlphaFoldDB" id="A0A1G2EPB7"/>
<dbReference type="InterPro" id="IPR012675">
    <property type="entry name" value="Beta-grasp_dom_sf"/>
</dbReference>
<dbReference type="GO" id="GO:0005524">
    <property type="term" value="F:ATP binding"/>
    <property type="evidence" value="ECO:0007669"/>
    <property type="project" value="UniProtKB-UniRule"/>
</dbReference>
<dbReference type="GO" id="GO:0046872">
    <property type="term" value="F:metal ion binding"/>
    <property type="evidence" value="ECO:0007669"/>
    <property type="project" value="UniProtKB-KW"/>
</dbReference>
<evidence type="ECO:0000313" key="9">
    <source>
        <dbReference type="Proteomes" id="UP000177740"/>
    </source>
</evidence>
<evidence type="ECO:0000256" key="4">
    <source>
        <dbReference type="ARBA" id="ARBA00022842"/>
    </source>
</evidence>